<comment type="similarity">
    <text evidence="2">Belongs to the terpene synthase family.</text>
</comment>
<dbReference type="SFLD" id="SFLDS00005">
    <property type="entry name" value="Isoprenoid_Synthase_Type_I"/>
    <property type="match status" value="1"/>
</dbReference>
<dbReference type="GO" id="GO:0010333">
    <property type="term" value="F:terpene synthase activity"/>
    <property type="evidence" value="ECO:0007669"/>
    <property type="project" value="InterPro"/>
</dbReference>
<dbReference type="InterPro" id="IPR008949">
    <property type="entry name" value="Isoprenoid_synthase_dom_sf"/>
</dbReference>
<feature type="domain" description="Terpene synthase N-terminal" evidence="6">
    <location>
        <begin position="63"/>
        <end position="236"/>
    </location>
</feature>
<dbReference type="EMBL" id="KV450760">
    <property type="protein sequence ID" value="OAY21606.1"/>
    <property type="molecule type" value="Genomic_DNA"/>
</dbReference>
<dbReference type="SFLD" id="SFLDG01019">
    <property type="entry name" value="Terpene_Cyclase_Like_1_C_Termi"/>
    <property type="match status" value="1"/>
</dbReference>
<dbReference type="FunFam" id="1.10.600.10:FF:000007">
    <property type="entry name" value="Isoprene synthase, chloroplastic"/>
    <property type="match status" value="1"/>
</dbReference>
<keyword evidence="5" id="KW-0456">Lyase</keyword>
<evidence type="ECO:0000256" key="1">
    <source>
        <dbReference type="ARBA" id="ARBA00001946"/>
    </source>
</evidence>
<evidence type="ECO:0000256" key="3">
    <source>
        <dbReference type="ARBA" id="ARBA00022723"/>
    </source>
</evidence>
<dbReference type="STRING" id="3983.A0A199UAH1"/>
<evidence type="ECO:0000313" key="8">
    <source>
        <dbReference type="EMBL" id="OAY21606.1"/>
    </source>
</evidence>
<dbReference type="InterPro" id="IPR036965">
    <property type="entry name" value="Terpene_synth_N_sf"/>
</dbReference>
<reference evidence="8" key="1">
    <citation type="submission" date="2016-02" db="EMBL/GenBank/DDBJ databases">
        <title>WGS assembly of Manihot esculenta.</title>
        <authorList>
            <person name="Bredeson J.V."/>
            <person name="Prochnik S.E."/>
            <person name="Lyons J.B."/>
            <person name="Schmutz J."/>
            <person name="Grimwood J."/>
            <person name="Vrebalov J."/>
            <person name="Bart R.S."/>
            <person name="Amuge T."/>
            <person name="Ferguson M.E."/>
            <person name="Green R."/>
            <person name="Putnam N."/>
            <person name="Stites J."/>
            <person name="Rounsley S."/>
            <person name="Rokhsar D.S."/>
        </authorList>
    </citation>
    <scope>NUCLEOTIDE SEQUENCE [LARGE SCALE GENOMIC DNA]</scope>
    <source>
        <tissue evidence="8">Leaf</tissue>
    </source>
</reference>
<evidence type="ECO:0000259" key="6">
    <source>
        <dbReference type="Pfam" id="PF01397"/>
    </source>
</evidence>
<evidence type="ECO:0000259" key="7">
    <source>
        <dbReference type="Pfam" id="PF03936"/>
    </source>
</evidence>
<dbReference type="Gene3D" id="1.10.600.10">
    <property type="entry name" value="Farnesyl Diphosphate Synthase"/>
    <property type="match status" value="1"/>
</dbReference>
<protein>
    <submittedName>
        <fullName evidence="8">Uncharacterized protein</fullName>
    </submittedName>
</protein>
<dbReference type="InterPro" id="IPR005630">
    <property type="entry name" value="Terpene_synthase_metal-bd"/>
</dbReference>
<dbReference type="FunFam" id="1.50.10.130:FF:000001">
    <property type="entry name" value="Isoprene synthase, chloroplastic"/>
    <property type="match status" value="1"/>
</dbReference>
<dbReference type="Pfam" id="PF03936">
    <property type="entry name" value="Terpene_synth_C"/>
    <property type="match status" value="1"/>
</dbReference>
<dbReference type="SUPFAM" id="SSF48576">
    <property type="entry name" value="Terpenoid synthases"/>
    <property type="match status" value="1"/>
</dbReference>
<accession>A0A199UAH1</accession>
<gene>
    <name evidence="8" type="ORF">MANES_S073300</name>
</gene>
<dbReference type="InterPro" id="IPR044814">
    <property type="entry name" value="Terpene_cyclase_plant_C1"/>
</dbReference>
<dbReference type="SUPFAM" id="SSF48239">
    <property type="entry name" value="Terpenoid cyclases/Protein prenyltransferases"/>
    <property type="match status" value="1"/>
</dbReference>
<dbReference type="InterPro" id="IPR001906">
    <property type="entry name" value="Terpene_synth_N"/>
</dbReference>
<dbReference type="GO" id="GO:0000287">
    <property type="term" value="F:magnesium ion binding"/>
    <property type="evidence" value="ECO:0007669"/>
    <property type="project" value="InterPro"/>
</dbReference>
<dbReference type="InterPro" id="IPR050148">
    <property type="entry name" value="Terpene_synthase-like"/>
</dbReference>
<keyword evidence="3" id="KW-0479">Metal-binding</keyword>
<name>A0A199UAH1_MANES</name>
<dbReference type="GO" id="GO:0120251">
    <property type="term" value="P:hydrocarbon biosynthetic process"/>
    <property type="evidence" value="ECO:0007669"/>
    <property type="project" value="UniProtKB-ARBA"/>
</dbReference>
<dbReference type="PANTHER" id="PTHR31225">
    <property type="entry name" value="OS04G0344100 PROTEIN-RELATED"/>
    <property type="match status" value="1"/>
</dbReference>
<proteinExistence type="inferred from homology"/>
<dbReference type="PANTHER" id="PTHR31225:SF231">
    <property type="entry name" value="TERPENE SYNTHASE 6-RELATED"/>
    <property type="match status" value="1"/>
</dbReference>
<sequence>MMGLHRGLDPRPGSDEPSASTINRSALIILVKYNLLNSLKMATLARKEEDVFRPLANFPPSVWGYSFAKFSFLDPEYELQTKEVELLKQEVNILMQSAEKLTDKIEFINLLYRLGVSYHFENEIEEQLNHIFNMLPDLLAENDYDLHTLALLFQVLRQYGYKMPCDVFEKFKDSDGAFKKTICSDVKGLLSLYEATFLSVHGEDILDEALVFTRQNLETLVAQSSPPLAERIRNALVRPFHQGIERLEARQYISFYEGDESRNETLLKFAKLDFNRLQLLYKQELAILSSWWKDLNLVEKLPYIRDRIVEVYLWAIGAHFEPEYALARLMITKYTKMVSVVDDTYDAYGTIDELQRFTDSFQRCNADAIDEVPEYMKVIYKSLLKLFDETESTDDEEMSYRTSYAKERFKELTRGYLLEAKWFNNGYVPSMRDYIENGLITSTYSVLPSASFIGMEKVVGTKEYHWLETNPKIVVASKLICRLMDDVTTREDEQRRGHCASSVECYMKEHGVSEKEAIGEIQKMCENAWKDMNEACMKPTAVPRALLKYYVNLARVIDFVYKYMDSYTYASSLKQDISSLFLGQLPM</sequence>
<keyword evidence="4" id="KW-0460">Magnesium</keyword>
<evidence type="ECO:0000256" key="2">
    <source>
        <dbReference type="ARBA" id="ARBA00006333"/>
    </source>
</evidence>
<dbReference type="Gene3D" id="1.50.10.130">
    <property type="entry name" value="Terpene synthase, N-terminal domain"/>
    <property type="match status" value="1"/>
</dbReference>
<dbReference type="InterPro" id="IPR034741">
    <property type="entry name" value="Terpene_cyclase-like_1_C"/>
</dbReference>
<organism evidence="8">
    <name type="scientific">Manihot esculenta</name>
    <name type="common">Cassava</name>
    <name type="synonym">Jatropha manihot</name>
    <dbReference type="NCBI Taxonomy" id="3983"/>
    <lineage>
        <taxon>Eukaryota</taxon>
        <taxon>Viridiplantae</taxon>
        <taxon>Streptophyta</taxon>
        <taxon>Embryophyta</taxon>
        <taxon>Tracheophyta</taxon>
        <taxon>Spermatophyta</taxon>
        <taxon>Magnoliopsida</taxon>
        <taxon>eudicotyledons</taxon>
        <taxon>Gunneridae</taxon>
        <taxon>Pentapetalae</taxon>
        <taxon>rosids</taxon>
        <taxon>fabids</taxon>
        <taxon>Malpighiales</taxon>
        <taxon>Euphorbiaceae</taxon>
        <taxon>Crotonoideae</taxon>
        <taxon>Manihoteae</taxon>
        <taxon>Manihot</taxon>
    </lineage>
</organism>
<evidence type="ECO:0000256" key="4">
    <source>
        <dbReference type="ARBA" id="ARBA00022842"/>
    </source>
</evidence>
<dbReference type="GO" id="GO:0016102">
    <property type="term" value="P:diterpenoid biosynthetic process"/>
    <property type="evidence" value="ECO:0007669"/>
    <property type="project" value="InterPro"/>
</dbReference>
<feature type="domain" description="Terpene synthase metal-binding" evidence="7">
    <location>
        <begin position="293"/>
        <end position="531"/>
    </location>
</feature>
<dbReference type="InterPro" id="IPR008930">
    <property type="entry name" value="Terpenoid_cyclase/PrenylTrfase"/>
</dbReference>
<dbReference type="AlphaFoldDB" id="A0A199UAH1"/>
<dbReference type="Pfam" id="PF01397">
    <property type="entry name" value="Terpene_synth"/>
    <property type="match status" value="1"/>
</dbReference>
<evidence type="ECO:0000256" key="5">
    <source>
        <dbReference type="ARBA" id="ARBA00023239"/>
    </source>
</evidence>
<dbReference type="CDD" id="cd00684">
    <property type="entry name" value="Terpene_cyclase_plant_C1"/>
    <property type="match status" value="1"/>
</dbReference>
<comment type="cofactor">
    <cofactor evidence="1">
        <name>Mg(2+)</name>
        <dbReference type="ChEBI" id="CHEBI:18420"/>
    </cofactor>
</comment>